<evidence type="ECO:0000313" key="3">
    <source>
        <dbReference type="Proteomes" id="UP000551616"/>
    </source>
</evidence>
<dbReference type="AlphaFoldDB" id="A0A7V8V1C8"/>
<organism evidence="2 3">
    <name type="scientific">Bremerella alba</name>
    <dbReference type="NCBI Taxonomy" id="980252"/>
    <lineage>
        <taxon>Bacteria</taxon>
        <taxon>Pseudomonadati</taxon>
        <taxon>Planctomycetota</taxon>
        <taxon>Planctomycetia</taxon>
        <taxon>Pirellulales</taxon>
        <taxon>Pirellulaceae</taxon>
        <taxon>Bremerella</taxon>
    </lineage>
</organism>
<sequence length="530" mass="59491">MKKEAASLVGEQSTTVNTDLASDQLEEFTWDPSLDSAAVSLTGWEGPPALGGGAHPVKSSNADEVDSEGMEVLECPEAFATAFANNMAVGNHQMTNNQDRKLKGGIDTVELAYVIQWREGTEQRRKLLQRCQDNAKAQDHNGAFFRLGEVVFKVFPNGAGRGKGVFRHYIMEGAGIHVEISKCSASHDQYFNARVCVGSVTCNLLPPRELQRRIHLVFDAFGGDILTETVSRVDLFIDDPHTTIEQVVSAWVNNQIITRAREFRLIGKTTAAQTFQVGSTNLLRAYNKLAELKAKPNQQKEEIIRNNFGGQLPETLTRFEFQLRRRFLRKWQIESFSDLIDNMNSLGHYLTNEWLRIAEEPVDRRHSDRARPAEWWQKIAAAFETIGEVQRKTLTSVTTRVRHAPSLIRQAVGCLLKALHPNCTSAAGFLAEIHERVRKEISDMGISEFDARLSKCHAEGQLATVDVALSGLPAKVSAESILARLRRMRKSEREIREERSEFLSGFVNDVPFVSWNDDEPEQSGPEDIIF</sequence>
<evidence type="ECO:0000313" key="2">
    <source>
        <dbReference type="EMBL" id="MBA2113074.1"/>
    </source>
</evidence>
<gene>
    <name evidence="2" type="ORF">HOV93_02210</name>
</gene>
<proteinExistence type="predicted"/>
<dbReference type="RefSeq" id="WP_207394593.1">
    <property type="nucleotide sequence ID" value="NZ_JABRWO010000001.1"/>
</dbReference>
<accession>A0A7V8V1C8</accession>
<dbReference type="EMBL" id="JABRWO010000001">
    <property type="protein sequence ID" value="MBA2113074.1"/>
    <property type="molecule type" value="Genomic_DNA"/>
</dbReference>
<keyword evidence="3" id="KW-1185">Reference proteome</keyword>
<dbReference type="Proteomes" id="UP000551616">
    <property type="component" value="Unassembled WGS sequence"/>
</dbReference>
<name>A0A7V8V1C8_9BACT</name>
<feature type="region of interest" description="Disordered" evidence="1">
    <location>
        <begin position="39"/>
        <end position="67"/>
    </location>
</feature>
<evidence type="ECO:0008006" key="4">
    <source>
        <dbReference type="Google" id="ProtNLM"/>
    </source>
</evidence>
<protein>
    <recommendedName>
        <fullName evidence="4">Replication initiation factor</fullName>
    </recommendedName>
</protein>
<evidence type="ECO:0000256" key="1">
    <source>
        <dbReference type="SAM" id="MobiDB-lite"/>
    </source>
</evidence>
<comment type="caution">
    <text evidence="2">The sequence shown here is derived from an EMBL/GenBank/DDBJ whole genome shotgun (WGS) entry which is preliminary data.</text>
</comment>
<reference evidence="2 3" key="1">
    <citation type="submission" date="2020-05" db="EMBL/GenBank/DDBJ databases">
        <title>Bremerella alba sp. nov., a novel planctomycete isolated from the surface of the macroalga Fucus spiralis.</title>
        <authorList>
            <person name="Godinho O."/>
            <person name="Botelho R."/>
            <person name="Albuquerque L."/>
            <person name="Wiegand S."/>
            <person name="Da Costa M.S."/>
            <person name="Lobo-Da-Cunha A."/>
            <person name="Jogler C."/>
            <person name="Lage O.M."/>
        </authorList>
    </citation>
    <scope>NUCLEOTIDE SEQUENCE [LARGE SCALE GENOMIC DNA]</scope>
    <source>
        <strain evidence="2 3">FF15</strain>
    </source>
</reference>